<keyword evidence="1" id="KW-1133">Transmembrane helix</keyword>
<dbReference type="AlphaFoldDB" id="A0A5B8ME73"/>
<dbReference type="PANTHER" id="PTHR28110">
    <property type="entry name" value="TRANSMEMBRANE PROTEIN"/>
    <property type="match status" value="1"/>
</dbReference>
<dbReference type="PANTHER" id="PTHR28110:SF1">
    <property type="entry name" value="TRANSMEMBRANE PROTEIN"/>
    <property type="match status" value="1"/>
</dbReference>
<dbReference type="Proteomes" id="UP000316726">
    <property type="component" value="Chromosome 2"/>
</dbReference>
<dbReference type="GO" id="GO:0005737">
    <property type="term" value="C:cytoplasm"/>
    <property type="evidence" value="ECO:0007669"/>
    <property type="project" value="TreeGrafter"/>
</dbReference>
<proteinExistence type="predicted"/>
<sequence length="362" mass="41239">MDISDDILKRNLSWSDSLSTGALRQRNNKFAYHPTSHRRKDRMRHHRITQQLKTVAILGSVLVCLLIFSFSFLSGGGVKSAHSKIQETLGIFRNESDDARGGTRFDRAHSPLKGLTRVIVVAGHSVLRYKDASKVEENESWYLEPYMEIPGQAKTFVDHIRMGVEAAAKDPLSILLFSGGTTKVKAGPMTEAQSYWTVAETLDWFGHQDVRHRAFTENFARDSFENLLFSLCRFNELTSDYPDRVTVISYEFKRRRFAEVHRDALRFPRGKFAFLGSQYPEAFLERASEGERKVFEKFKLDPYGVHGELKEKLYARDPFVQGARYTNSCPEMQGLMRHNGKDLYGGSLPWRAATTTTSSSSS</sequence>
<organism evidence="2 3">
    <name type="scientific">Chloropicon primus</name>
    <dbReference type="NCBI Taxonomy" id="1764295"/>
    <lineage>
        <taxon>Eukaryota</taxon>
        <taxon>Viridiplantae</taxon>
        <taxon>Chlorophyta</taxon>
        <taxon>Chloropicophyceae</taxon>
        <taxon>Chloropicales</taxon>
        <taxon>Chloropicaceae</taxon>
        <taxon>Chloropicon</taxon>
    </lineage>
</organism>
<keyword evidence="1" id="KW-0812">Transmembrane</keyword>
<keyword evidence="3" id="KW-1185">Reference proteome</keyword>
<evidence type="ECO:0000313" key="2">
    <source>
        <dbReference type="EMBL" id="QDZ18677.1"/>
    </source>
</evidence>
<dbReference type="EMBL" id="CP031035">
    <property type="protein sequence ID" value="QDZ18677.1"/>
    <property type="molecule type" value="Genomic_DNA"/>
</dbReference>
<dbReference type="OrthoDB" id="4347at2759"/>
<dbReference type="InterPro" id="IPR055323">
    <property type="entry name" value="C57A10.07/YOR238W"/>
</dbReference>
<dbReference type="STRING" id="1764295.A0A5B8ME73"/>
<feature type="transmembrane region" description="Helical" evidence="1">
    <location>
        <begin position="52"/>
        <end position="73"/>
    </location>
</feature>
<accession>A0A5B8ME73</accession>
<gene>
    <name evidence="2" type="ORF">A3770_02p11950</name>
</gene>
<name>A0A5B8ME73_9CHLO</name>
<protein>
    <recommendedName>
        <fullName evidence="4">DUF218 domain-containing protein</fullName>
    </recommendedName>
</protein>
<evidence type="ECO:0008006" key="4">
    <source>
        <dbReference type="Google" id="ProtNLM"/>
    </source>
</evidence>
<reference evidence="2 3" key="1">
    <citation type="submission" date="2018-07" db="EMBL/GenBank/DDBJ databases">
        <title>The complete nuclear genome of the prasinophyte Chloropicon primus (CCMP1205).</title>
        <authorList>
            <person name="Pombert J.-F."/>
            <person name="Otis C."/>
            <person name="Turmel M."/>
            <person name="Lemieux C."/>
        </authorList>
    </citation>
    <scope>NUCLEOTIDE SEQUENCE [LARGE SCALE GENOMIC DNA]</scope>
    <source>
        <strain evidence="2 3">CCMP1205</strain>
    </source>
</reference>
<keyword evidence="1" id="KW-0472">Membrane</keyword>
<evidence type="ECO:0000256" key="1">
    <source>
        <dbReference type="SAM" id="Phobius"/>
    </source>
</evidence>
<evidence type="ECO:0000313" key="3">
    <source>
        <dbReference type="Proteomes" id="UP000316726"/>
    </source>
</evidence>